<evidence type="ECO:0000256" key="1">
    <source>
        <dbReference type="ARBA" id="ARBA00022490"/>
    </source>
</evidence>
<dbReference type="InterPro" id="IPR015415">
    <property type="entry name" value="Spast_Vps4_C"/>
</dbReference>
<dbReference type="Proteomes" id="UP001208570">
    <property type="component" value="Unassembled WGS sequence"/>
</dbReference>
<dbReference type="GO" id="GO:0005819">
    <property type="term" value="C:spindle"/>
    <property type="evidence" value="ECO:0007669"/>
    <property type="project" value="UniProtKB-UniRule"/>
</dbReference>
<dbReference type="EC" id="5.6.1.1" evidence="9"/>
<dbReference type="InterPro" id="IPR036181">
    <property type="entry name" value="MIT_dom_sf"/>
</dbReference>
<protein>
    <recommendedName>
        <fullName evidence="9">Spastin</fullName>
        <ecNumber evidence="9">5.6.1.1</ecNumber>
    </recommendedName>
</protein>
<dbReference type="GO" id="GO:0005737">
    <property type="term" value="C:cytoplasm"/>
    <property type="evidence" value="ECO:0007669"/>
    <property type="project" value="UniProtKB-UniRule"/>
</dbReference>
<comment type="catalytic activity">
    <reaction evidence="8 9">
        <text>n ATP + n H2O + a microtubule = n ADP + n phosphate + (n+1) alpha/beta tubulin heterodimers.</text>
        <dbReference type="EC" id="5.6.1.1"/>
    </reaction>
</comment>
<feature type="topological domain" description="Cytoplasmic" evidence="9">
    <location>
        <begin position="1"/>
        <end position="41"/>
    </location>
</feature>
<dbReference type="Pfam" id="PF17862">
    <property type="entry name" value="AAA_lid_3"/>
    <property type="match status" value="1"/>
</dbReference>
<comment type="similarity">
    <text evidence="9">Belongs to the AAA ATPase family. Spastin subfamily.</text>
</comment>
<dbReference type="Pfam" id="PF09336">
    <property type="entry name" value="Vps4_C"/>
    <property type="match status" value="1"/>
</dbReference>
<keyword evidence="7 9" id="KW-0413">Isomerase</keyword>
<keyword evidence="11" id="KW-0812">Transmembrane</keyword>
<evidence type="ECO:0000256" key="4">
    <source>
        <dbReference type="ARBA" id="ARBA00022840"/>
    </source>
</evidence>
<evidence type="ECO:0000256" key="11">
    <source>
        <dbReference type="SAM" id="Phobius"/>
    </source>
</evidence>
<comment type="subunit">
    <text evidence="9">Homohexamer. The homohexamer is stabilized by ATP-binding. The homohexamer may adopt a ring conformation through which microtubules pass prior to being severed. Interacts with microtubules.</text>
</comment>
<dbReference type="HAMAP" id="MF_03021">
    <property type="entry name" value="Spastin"/>
    <property type="match status" value="1"/>
</dbReference>
<feature type="region of interest" description="Disordered" evidence="10">
    <location>
        <begin position="286"/>
        <end position="377"/>
    </location>
</feature>
<keyword evidence="15" id="KW-1185">Reference proteome</keyword>
<keyword evidence="1 9" id="KW-0963">Cytoplasm</keyword>
<dbReference type="FunFam" id="3.40.50.300:FF:000093">
    <property type="entry name" value="Fidgetin-like 1"/>
    <property type="match status" value="1"/>
</dbReference>
<dbReference type="InterPro" id="IPR017179">
    <property type="entry name" value="Spastin"/>
</dbReference>
<reference evidence="14" key="1">
    <citation type="journal article" date="2023" name="Mol. Biol. Evol.">
        <title>Third-Generation Sequencing Reveals the Adaptive Role of the Epigenome in Three Deep-Sea Polychaetes.</title>
        <authorList>
            <person name="Perez M."/>
            <person name="Aroh O."/>
            <person name="Sun Y."/>
            <person name="Lan Y."/>
            <person name="Juniper S.K."/>
            <person name="Young C.R."/>
            <person name="Angers B."/>
            <person name="Qian P.Y."/>
        </authorList>
    </citation>
    <scope>NUCLEOTIDE SEQUENCE</scope>
    <source>
        <strain evidence="14">P08H-3</strain>
    </source>
</reference>
<dbReference type="GO" id="GO:0031117">
    <property type="term" value="P:positive regulation of microtubule depolymerization"/>
    <property type="evidence" value="ECO:0007669"/>
    <property type="project" value="UniProtKB-UniRule"/>
</dbReference>
<comment type="subcellular location">
    <subcellularLocation>
        <location evidence="9">Membrane</location>
        <topology evidence="9">Peripheral membrane protein</topology>
    </subcellularLocation>
    <subcellularLocation>
        <location evidence="9">Cytoplasm</location>
        <location evidence="9">Cytoskeleton</location>
        <location evidence="9">Microtubule organizing center</location>
        <location evidence="9">Centrosome</location>
    </subcellularLocation>
    <subcellularLocation>
        <location evidence="9">Cytoplasm</location>
        <location evidence="9">Cytoskeleton</location>
    </subcellularLocation>
    <text evidence="9">Forms an intramembrane hairpin-like structure in the membrane.</text>
</comment>
<evidence type="ECO:0000259" key="12">
    <source>
        <dbReference type="SMART" id="SM00382"/>
    </source>
</evidence>
<dbReference type="PANTHER" id="PTHR23074">
    <property type="entry name" value="AAA DOMAIN-CONTAINING"/>
    <property type="match status" value="1"/>
</dbReference>
<dbReference type="InterPro" id="IPR007330">
    <property type="entry name" value="MIT_dom"/>
</dbReference>
<keyword evidence="4 9" id="KW-0067">ATP-binding</keyword>
<feature type="region of interest" description="Disordered" evidence="10">
    <location>
        <begin position="1"/>
        <end position="27"/>
    </location>
</feature>
<dbReference type="InterPro" id="IPR003593">
    <property type="entry name" value="AAA+_ATPase"/>
</dbReference>
<dbReference type="InterPro" id="IPR050304">
    <property type="entry name" value="MT-severing_AAA_ATPase"/>
</dbReference>
<dbReference type="Gene3D" id="1.20.58.80">
    <property type="entry name" value="Phosphotransferase system, lactose/cellobiose-type IIA subunit"/>
    <property type="match status" value="1"/>
</dbReference>
<dbReference type="SMART" id="SM00745">
    <property type="entry name" value="MIT"/>
    <property type="match status" value="1"/>
</dbReference>
<keyword evidence="5 9" id="KW-0472">Membrane</keyword>
<comment type="caution">
    <text evidence="14">The sequence shown here is derived from an EMBL/GenBank/DDBJ whole genome shotgun (WGS) entry which is preliminary data.</text>
</comment>
<dbReference type="GO" id="GO:0008017">
    <property type="term" value="F:microtubule binding"/>
    <property type="evidence" value="ECO:0007669"/>
    <property type="project" value="UniProtKB-UniRule"/>
</dbReference>
<comment type="function">
    <text evidence="9">ATP-dependent microtubule severing protein. Microtubule severing may promote reorganization of cellular microtubule arrays and the release of microtubules from the microtubule organizing center following nucleation.</text>
</comment>
<dbReference type="Gene3D" id="3.40.50.300">
    <property type="entry name" value="P-loop containing nucleotide triphosphate hydrolases"/>
    <property type="match status" value="1"/>
</dbReference>
<feature type="compositionally biased region" description="Polar residues" evidence="10">
    <location>
        <begin position="308"/>
        <end position="360"/>
    </location>
</feature>
<dbReference type="Pfam" id="PF00004">
    <property type="entry name" value="AAA"/>
    <property type="match status" value="1"/>
</dbReference>
<dbReference type="GO" id="GO:0016887">
    <property type="term" value="F:ATP hydrolysis activity"/>
    <property type="evidence" value="ECO:0007669"/>
    <property type="project" value="InterPro"/>
</dbReference>
<name>A0AAD9N9D6_9ANNE</name>
<dbReference type="SMART" id="SM00382">
    <property type="entry name" value="AAA"/>
    <property type="match status" value="1"/>
</dbReference>
<dbReference type="GO" id="GO:0005813">
    <property type="term" value="C:centrosome"/>
    <property type="evidence" value="ECO:0007669"/>
    <property type="project" value="UniProtKB-SubCell"/>
</dbReference>
<dbReference type="EMBL" id="JAODUP010000137">
    <property type="protein sequence ID" value="KAK2160253.1"/>
    <property type="molecule type" value="Genomic_DNA"/>
</dbReference>
<dbReference type="GO" id="GO:0051013">
    <property type="term" value="P:microtubule severing"/>
    <property type="evidence" value="ECO:0007669"/>
    <property type="project" value="UniProtKB-UniRule"/>
</dbReference>
<keyword evidence="2 9" id="KW-0493">Microtubule</keyword>
<keyword evidence="3 9" id="KW-0547">Nucleotide-binding</keyword>
<organism evidence="14 15">
    <name type="scientific">Paralvinella palmiformis</name>
    <dbReference type="NCBI Taxonomy" id="53620"/>
    <lineage>
        <taxon>Eukaryota</taxon>
        <taxon>Metazoa</taxon>
        <taxon>Spiralia</taxon>
        <taxon>Lophotrochozoa</taxon>
        <taxon>Annelida</taxon>
        <taxon>Polychaeta</taxon>
        <taxon>Sedentaria</taxon>
        <taxon>Canalipalpata</taxon>
        <taxon>Terebellida</taxon>
        <taxon>Terebelliformia</taxon>
        <taxon>Alvinellidae</taxon>
        <taxon>Paralvinella</taxon>
    </lineage>
</organism>
<dbReference type="CDD" id="cd19524">
    <property type="entry name" value="RecA-like_spastin"/>
    <property type="match status" value="1"/>
</dbReference>
<sequence>MQPRRGSGRLFGRKKHAGKGRASSGDADSVHRRNFRLAVLPVVVVFGIIRFLAFQLWLALSLVCRVGSRNLKTKSKQSEAPVQADQGNVEKMAKAPSVGPGEPVLAKQKHHHRKAFEYISKALKLDEEDKDRKDQAIELYKKGIDELEKGLAVEITGQGETWDRARKLKDKMETNLVMAKDRLDFLGNLVQNDLSTAQLNPNSLTQKLVLEHDAHTVDSGSVVVNHKCVGKHVPQAMAVSRVSDRTDKNSNVVTSISKFCDKQSTHHRSTMSGGNTRTCAVIAGNKPSNETVTSGKFKATKKPLCMATRSSTLPRGYGSQPNNLSNESSPNGSPRRSPLTTRKALSTSNTNKKQVPTPTRSCKPAGHGHRRSRSLSGNLKNVDKTLANTILNEIVDSGPSISFSDIAGNEVAKQALQEIVILPALRPELFTGLRSPARGLLLFGPPGNGKTMLAKAVATEAKATFFCISAASLTSKWVGEGEKLVRALFAMARELQPAIIFIDEIDSLLCERREGEHESSRRLKTEFMLEFDGLHGGNEEKILVMGATNRPYELDDAVLRRFSKRIYVMLPDHDTRIHLLKKLLEKHSNPLTENEISHLASLTDGYSGSDLTNLAKDAALGPIRGLDPTEIKEMDPNRVRDIQLHDFLEALKKVRKSVAPETLQKYDAWNQQYGDITR</sequence>
<feature type="topological domain" description="Cytoplasmic" evidence="9">
    <location>
        <begin position="63"/>
        <end position="678"/>
    </location>
</feature>
<evidence type="ECO:0000256" key="2">
    <source>
        <dbReference type="ARBA" id="ARBA00022701"/>
    </source>
</evidence>
<evidence type="ECO:0000256" key="10">
    <source>
        <dbReference type="SAM" id="MobiDB-lite"/>
    </source>
</evidence>
<evidence type="ECO:0000256" key="8">
    <source>
        <dbReference type="ARBA" id="ARBA00036378"/>
    </source>
</evidence>
<dbReference type="SUPFAM" id="SSF116846">
    <property type="entry name" value="MIT domain"/>
    <property type="match status" value="1"/>
</dbReference>
<evidence type="ECO:0000313" key="15">
    <source>
        <dbReference type="Proteomes" id="UP001208570"/>
    </source>
</evidence>
<feature type="binding site" evidence="9">
    <location>
        <begin position="444"/>
        <end position="451"/>
    </location>
    <ligand>
        <name>ATP</name>
        <dbReference type="ChEBI" id="CHEBI:30616"/>
    </ligand>
</feature>
<dbReference type="InterPro" id="IPR041569">
    <property type="entry name" value="AAA_lid_3"/>
</dbReference>
<feature type="transmembrane region" description="Helical" evidence="11">
    <location>
        <begin position="37"/>
        <end position="60"/>
    </location>
</feature>
<dbReference type="InterPro" id="IPR003959">
    <property type="entry name" value="ATPase_AAA_core"/>
</dbReference>
<dbReference type="GO" id="GO:0008568">
    <property type="term" value="F:microtubule severing ATPase activity"/>
    <property type="evidence" value="ECO:0007669"/>
    <property type="project" value="UniProtKB-UniRule"/>
</dbReference>
<dbReference type="GO" id="GO:0016020">
    <property type="term" value="C:membrane"/>
    <property type="evidence" value="ECO:0007669"/>
    <property type="project" value="UniProtKB-SubCell"/>
</dbReference>
<evidence type="ECO:0000256" key="7">
    <source>
        <dbReference type="ARBA" id="ARBA00023235"/>
    </source>
</evidence>
<dbReference type="GO" id="GO:0034214">
    <property type="term" value="P:protein hexamerization"/>
    <property type="evidence" value="ECO:0007669"/>
    <property type="project" value="UniProtKB-UniRule"/>
</dbReference>
<feature type="domain" description="MIT" evidence="13">
    <location>
        <begin position="108"/>
        <end position="185"/>
    </location>
</feature>
<dbReference type="FunFam" id="1.10.8.60:FF:000022">
    <property type="entry name" value="Fidgetin like 1"/>
    <property type="match status" value="1"/>
</dbReference>
<keyword evidence="11" id="KW-1133">Transmembrane helix</keyword>
<accession>A0AAD9N9D6</accession>
<dbReference type="GO" id="GO:0005524">
    <property type="term" value="F:ATP binding"/>
    <property type="evidence" value="ECO:0007669"/>
    <property type="project" value="UniProtKB-UniRule"/>
</dbReference>
<evidence type="ECO:0000256" key="5">
    <source>
        <dbReference type="ARBA" id="ARBA00023136"/>
    </source>
</evidence>
<feature type="domain" description="AAA+ ATPase" evidence="12">
    <location>
        <begin position="436"/>
        <end position="572"/>
    </location>
</feature>
<dbReference type="GO" id="GO:0005874">
    <property type="term" value="C:microtubule"/>
    <property type="evidence" value="ECO:0007669"/>
    <property type="project" value="UniProtKB-UniRule"/>
</dbReference>
<dbReference type="AlphaFoldDB" id="A0AAD9N9D6"/>
<keyword evidence="6 9" id="KW-0206">Cytoskeleton</keyword>
<feature type="intramembrane region" description="Helical" evidence="9">
    <location>
        <begin position="42"/>
        <end position="62"/>
    </location>
</feature>
<dbReference type="InterPro" id="IPR027417">
    <property type="entry name" value="P-loop_NTPase"/>
</dbReference>
<dbReference type="Gene3D" id="1.10.8.60">
    <property type="match status" value="1"/>
</dbReference>
<dbReference type="PANTHER" id="PTHR23074:SF86">
    <property type="entry name" value="SPASTIN"/>
    <property type="match status" value="1"/>
</dbReference>
<evidence type="ECO:0000256" key="9">
    <source>
        <dbReference type="HAMAP-Rule" id="MF_03021"/>
    </source>
</evidence>
<dbReference type="PROSITE" id="PS00674">
    <property type="entry name" value="AAA"/>
    <property type="match status" value="1"/>
</dbReference>
<evidence type="ECO:0000256" key="3">
    <source>
        <dbReference type="ARBA" id="ARBA00022741"/>
    </source>
</evidence>
<evidence type="ECO:0000256" key="6">
    <source>
        <dbReference type="ARBA" id="ARBA00023212"/>
    </source>
</evidence>
<dbReference type="SUPFAM" id="SSF52540">
    <property type="entry name" value="P-loop containing nucleoside triphosphate hydrolases"/>
    <property type="match status" value="1"/>
</dbReference>
<evidence type="ECO:0000259" key="13">
    <source>
        <dbReference type="SMART" id="SM00745"/>
    </source>
</evidence>
<dbReference type="InterPro" id="IPR003960">
    <property type="entry name" value="ATPase_AAA_CS"/>
</dbReference>
<dbReference type="CDD" id="cd02679">
    <property type="entry name" value="MIT_spastin"/>
    <property type="match status" value="1"/>
</dbReference>
<dbReference type="FunFam" id="1.20.58.80:FF:000006">
    <property type="entry name" value="Spastin"/>
    <property type="match status" value="1"/>
</dbReference>
<evidence type="ECO:0000313" key="14">
    <source>
        <dbReference type="EMBL" id="KAK2160253.1"/>
    </source>
</evidence>
<gene>
    <name evidence="14" type="ORF">LSH36_137g04022</name>
</gene>
<proteinExistence type="inferred from homology"/>